<name>A0AAJ7UD72_PETMA</name>
<evidence type="ECO:0000259" key="9">
    <source>
        <dbReference type="PROSITE" id="PS01179"/>
    </source>
</evidence>
<dbReference type="SUPFAM" id="SSF50729">
    <property type="entry name" value="PH domain-like"/>
    <property type="match status" value="1"/>
</dbReference>
<feature type="domain" description="PID" evidence="9">
    <location>
        <begin position="104"/>
        <end position="229"/>
    </location>
</feature>
<dbReference type="AlphaFoldDB" id="A0AAJ7UD72"/>
<dbReference type="PROSITE" id="PS51257">
    <property type="entry name" value="PROKAR_LIPOPROTEIN"/>
    <property type="match status" value="1"/>
</dbReference>
<keyword evidence="6" id="KW-1207">Sterol metabolism</keyword>
<dbReference type="Proteomes" id="UP001318040">
    <property type="component" value="Chromosome 60"/>
</dbReference>
<feature type="region of interest" description="Disordered" evidence="8">
    <location>
        <begin position="238"/>
        <end position="317"/>
    </location>
</feature>
<keyword evidence="10" id="KW-1185">Reference proteome</keyword>
<dbReference type="GeneID" id="116955588"/>
<accession>A0AAJ7UD72</accession>
<dbReference type="InterPro" id="IPR011993">
    <property type="entry name" value="PH-like_dom_sf"/>
</dbReference>
<dbReference type="Gene3D" id="2.30.29.30">
    <property type="entry name" value="Pleckstrin-homology domain (PH domain)/Phosphotyrosine-binding domain (PTB)"/>
    <property type="match status" value="1"/>
</dbReference>
<keyword evidence="11" id="KW-0675">Receptor</keyword>
<evidence type="ECO:0000256" key="6">
    <source>
        <dbReference type="ARBA" id="ARBA00023166"/>
    </source>
</evidence>
<keyword evidence="11" id="KW-0449">Lipoprotein</keyword>
<dbReference type="FunFam" id="2.30.29.30:FF:000137">
    <property type="entry name" value="Low density lipoprotein receptor adapter protein 1"/>
    <property type="match status" value="1"/>
</dbReference>
<dbReference type="SMART" id="SM00462">
    <property type="entry name" value="PTB"/>
    <property type="match status" value="1"/>
</dbReference>
<keyword evidence="4" id="KW-0254">Endocytosis</keyword>
<dbReference type="PANTHER" id="PTHR11232:SF74">
    <property type="entry name" value="PTB DOMAIN-CONTAINING ADAPTER PROTEIN CED-6-LIKE PROTEIN"/>
    <property type="match status" value="1"/>
</dbReference>
<evidence type="ECO:0000256" key="1">
    <source>
        <dbReference type="ARBA" id="ARBA00004496"/>
    </source>
</evidence>
<dbReference type="PANTHER" id="PTHR11232">
    <property type="entry name" value="PHOSPHOTYROSINE INTERACTION DOMAIN-CONTAINING FAMILY MEMBER"/>
    <property type="match status" value="1"/>
</dbReference>
<reference evidence="11" key="1">
    <citation type="submission" date="2025-08" db="UniProtKB">
        <authorList>
            <consortium name="RefSeq"/>
        </authorList>
    </citation>
    <scope>IDENTIFICATION</scope>
    <source>
        <tissue evidence="11">Sperm</tissue>
    </source>
</reference>
<evidence type="ECO:0000256" key="3">
    <source>
        <dbReference type="ARBA" id="ARBA00022548"/>
    </source>
</evidence>
<comment type="subcellular location">
    <subcellularLocation>
        <location evidence="1">Cytoplasm</location>
    </subcellularLocation>
</comment>
<evidence type="ECO:0000256" key="2">
    <source>
        <dbReference type="ARBA" id="ARBA00022490"/>
    </source>
</evidence>
<evidence type="ECO:0000256" key="8">
    <source>
        <dbReference type="SAM" id="MobiDB-lite"/>
    </source>
</evidence>
<keyword evidence="5" id="KW-0443">Lipid metabolism</keyword>
<feature type="compositionally biased region" description="Low complexity" evidence="8">
    <location>
        <begin position="291"/>
        <end position="300"/>
    </location>
</feature>
<dbReference type="Pfam" id="PF00640">
    <property type="entry name" value="PID"/>
    <property type="match status" value="1"/>
</dbReference>
<dbReference type="PROSITE" id="PS01179">
    <property type="entry name" value="PID"/>
    <property type="match status" value="1"/>
</dbReference>
<feature type="compositionally biased region" description="Low complexity" evidence="8">
    <location>
        <begin position="260"/>
        <end position="270"/>
    </location>
</feature>
<keyword evidence="3" id="KW-0153">Cholesterol metabolism</keyword>
<evidence type="ECO:0000313" key="10">
    <source>
        <dbReference type="Proteomes" id="UP001318040"/>
    </source>
</evidence>
<dbReference type="InterPro" id="IPR051133">
    <property type="entry name" value="Adapter_Engulfment-Domain"/>
</dbReference>
<dbReference type="KEGG" id="pmrn:116955588"/>
<dbReference type="GO" id="GO:0006897">
    <property type="term" value="P:endocytosis"/>
    <property type="evidence" value="ECO:0007669"/>
    <property type="project" value="UniProtKB-KW"/>
</dbReference>
<organism evidence="10 11">
    <name type="scientific">Petromyzon marinus</name>
    <name type="common">Sea lamprey</name>
    <dbReference type="NCBI Taxonomy" id="7757"/>
    <lineage>
        <taxon>Eukaryota</taxon>
        <taxon>Metazoa</taxon>
        <taxon>Chordata</taxon>
        <taxon>Craniata</taxon>
        <taxon>Vertebrata</taxon>
        <taxon>Cyclostomata</taxon>
        <taxon>Hyperoartia</taxon>
        <taxon>Petromyzontiformes</taxon>
        <taxon>Petromyzontidae</taxon>
        <taxon>Petromyzon</taxon>
    </lineage>
</organism>
<sequence length="411" mass="42346">MHSRLITTTTTTAAAAAACNTTTTTRSTTATTTTTNVGAAATAAPRCAMEVFRVAGRAIVRSPNAGKSCGHKICYRLRGGSLSLRAPLELPENWTDTKETLLEGMSFHLKELGSTLVDAPKGEELTAHAVKRIVGMAKASGRKLRKVTVTVSPKGLVLHDSCTGEVLDNISIYRISYCTADKVHDKVFAFIAQSGLDDSLECFAFLCTKKKVAQAVTLTVAQAFRVAFEFWQAAKEAKEGGAPPQQGSGGVAMRSGTEGGAAPLGDGPPLEGAPPTGPPSLPLLDLSECSAAAPWGAPTHPGGPPTPPPDFPRAAHTVPPPPLGGAPRGWGATDFADDDDLDEAFGRLAHSRTNPEGGEAGVVSGGVALASPVPTLASPVPTLASPVPTLASPVPTLASPVSPTEAEFFRF</sequence>
<keyword evidence="2" id="KW-0963">Cytoplasm</keyword>
<proteinExistence type="predicted"/>
<evidence type="ECO:0000256" key="7">
    <source>
        <dbReference type="ARBA" id="ARBA00023221"/>
    </source>
</evidence>
<keyword evidence="7" id="KW-0753">Steroid metabolism</keyword>
<dbReference type="RefSeq" id="XP_032832623.1">
    <property type="nucleotide sequence ID" value="XM_032976732.1"/>
</dbReference>
<evidence type="ECO:0000256" key="4">
    <source>
        <dbReference type="ARBA" id="ARBA00022583"/>
    </source>
</evidence>
<evidence type="ECO:0000313" key="11">
    <source>
        <dbReference type="RefSeq" id="XP_032832623.1"/>
    </source>
</evidence>
<protein>
    <submittedName>
        <fullName evidence="11">Low density lipoprotein receptor adapter protein 1 isoform X1</fullName>
    </submittedName>
</protein>
<dbReference type="InterPro" id="IPR006020">
    <property type="entry name" value="PTB/PI_dom"/>
</dbReference>
<feature type="compositionally biased region" description="Pro residues" evidence="8">
    <location>
        <begin position="301"/>
        <end position="311"/>
    </location>
</feature>
<dbReference type="CDD" id="cd13159">
    <property type="entry name" value="PTB_LDLRAP-mammal-like"/>
    <property type="match status" value="1"/>
</dbReference>
<dbReference type="CTD" id="26119"/>
<feature type="compositionally biased region" description="Pro residues" evidence="8">
    <location>
        <begin position="271"/>
        <end position="281"/>
    </location>
</feature>
<gene>
    <name evidence="11" type="primary">LDLRAP1</name>
</gene>
<evidence type="ECO:0000256" key="5">
    <source>
        <dbReference type="ARBA" id="ARBA00023098"/>
    </source>
</evidence>
<dbReference type="GO" id="GO:0008203">
    <property type="term" value="P:cholesterol metabolic process"/>
    <property type="evidence" value="ECO:0007669"/>
    <property type="project" value="UniProtKB-KW"/>
</dbReference>
<dbReference type="GO" id="GO:0005737">
    <property type="term" value="C:cytoplasm"/>
    <property type="evidence" value="ECO:0007669"/>
    <property type="project" value="UniProtKB-SubCell"/>
</dbReference>